<proteinExistence type="predicted"/>
<dbReference type="SUPFAM" id="SSF51905">
    <property type="entry name" value="FAD/NAD(P)-binding domain"/>
    <property type="match status" value="1"/>
</dbReference>
<gene>
    <name evidence="2" type="ORF">GCM10011583_53080</name>
</gene>
<dbReference type="PANTHER" id="PTHR13847:SF285">
    <property type="entry name" value="FAD DEPENDENT OXIDOREDUCTASE DOMAIN-CONTAINING PROTEIN"/>
    <property type="match status" value="1"/>
</dbReference>
<dbReference type="Pfam" id="PF01266">
    <property type="entry name" value="DAO"/>
    <property type="match status" value="1"/>
</dbReference>
<protein>
    <submittedName>
        <fullName evidence="2">FAD-dependent oxidoreductase</fullName>
    </submittedName>
</protein>
<dbReference type="PANTHER" id="PTHR13847">
    <property type="entry name" value="SARCOSINE DEHYDROGENASE-RELATED"/>
    <property type="match status" value="1"/>
</dbReference>
<comment type="caution">
    <text evidence="2">The sequence shown here is derived from an EMBL/GenBank/DDBJ whole genome shotgun (WGS) entry which is preliminary data.</text>
</comment>
<name>A0ABQ2EJQ3_9ACTN</name>
<evidence type="ECO:0000259" key="1">
    <source>
        <dbReference type="Pfam" id="PF01266"/>
    </source>
</evidence>
<dbReference type="EMBL" id="BMMV01000019">
    <property type="protein sequence ID" value="GGK14493.1"/>
    <property type="molecule type" value="Genomic_DNA"/>
</dbReference>
<dbReference type="InterPro" id="IPR036188">
    <property type="entry name" value="FAD/NAD-bd_sf"/>
</dbReference>
<keyword evidence="3" id="KW-1185">Reference proteome</keyword>
<reference evidence="3" key="1">
    <citation type="journal article" date="2019" name="Int. J. Syst. Evol. Microbiol.">
        <title>The Global Catalogue of Microorganisms (GCM) 10K type strain sequencing project: providing services to taxonomists for standard genome sequencing and annotation.</title>
        <authorList>
            <consortium name="The Broad Institute Genomics Platform"/>
            <consortium name="The Broad Institute Genome Sequencing Center for Infectious Disease"/>
            <person name="Wu L."/>
            <person name="Ma J."/>
        </authorList>
    </citation>
    <scope>NUCLEOTIDE SEQUENCE [LARGE SCALE GENOMIC DNA]</scope>
    <source>
        <strain evidence="3">CGMCC 4.7275</strain>
    </source>
</reference>
<organism evidence="2 3">
    <name type="scientific">Streptomyces camponoticapitis</name>
    <dbReference type="NCBI Taxonomy" id="1616125"/>
    <lineage>
        <taxon>Bacteria</taxon>
        <taxon>Bacillati</taxon>
        <taxon>Actinomycetota</taxon>
        <taxon>Actinomycetes</taxon>
        <taxon>Kitasatosporales</taxon>
        <taxon>Streptomycetaceae</taxon>
        <taxon>Streptomyces</taxon>
    </lineage>
</organism>
<evidence type="ECO:0000313" key="2">
    <source>
        <dbReference type="EMBL" id="GGK14493.1"/>
    </source>
</evidence>
<feature type="domain" description="FAD dependent oxidoreductase" evidence="1">
    <location>
        <begin position="32"/>
        <end position="392"/>
    </location>
</feature>
<evidence type="ECO:0000313" key="3">
    <source>
        <dbReference type="Proteomes" id="UP000660265"/>
    </source>
</evidence>
<dbReference type="InterPro" id="IPR006076">
    <property type="entry name" value="FAD-dep_OxRdtase"/>
</dbReference>
<sequence>MSSTINGGISFWYAQDGIPAPREPLTGDATADVCVVGGGFTGLWTAYYLKKAVPFLNITVLEGKFCGYGASGRNGGWLYNGVAGRDSYARTHGHDAAVRLQQAMNATVDEVVRVAAEETIDADIHQGGVLEVAYTPAQLARLRDFHTTETDFGETDRVLRGARETAERVRVTGAVGSTWTPHGARLHPVKLLKGLARAVEALGVTIHESTPVTEIKPKHAITPYGTVRAPYILRCTEGFTANLKGHRRSWLPMNSSMIATEPLSPEIWDTIGWEGRETLGDMAHAYMYAQRTADDRIAIGGRGVPYRYGSRTDNDGRTQPATITALRDILVRLFPTTAGARVDHAWSGVLGVPRDWCATVALDRATGLGWAGGYVGSGVATANLAARTLRDLIQQDSGQGGPTDLTTLPWVNHKVRKWEPEPLRWLGVHALYAAYRTADRQESTSHTPTTPRLARAANRVSGTATDTHEQRKAQVMAADLGFVEPPVGFEPTTYALQGLSTRFHDLRVGLMCALTCIFGVGWHRLVSARIDDPYVQNPYWNFRDGVAR</sequence>
<dbReference type="Proteomes" id="UP000660265">
    <property type="component" value="Unassembled WGS sequence"/>
</dbReference>
<dbReference type="Gene3D" id="3.30.9.10">
    <property type="entry name" value="D-Amino Acid Oxidase, subunit A, domain 2"/>
    <property type="match status" value="1"/>
</dbReference>
<dbReference type="Gene3D" id="3.50.50.60">
    <property type="entry name" value="FAD/NAD(P)-binding domain"/>
    <property type="match status" value="1"/>
</dbReference>
<accession>A0ABQ2EJQ3</accession>